<keyword evidence="5" id="KW-1185">Reference proteome</keyword>
<dbReference type="GeneID" id="48900924"/>
<evidence type="ECO:0000313" key="2">
    <source>
        <dbReference type="EMBL" id="SUM42634.1"/>
    </source>
</evidence>
<evidence type="ECO:0000313" key="4">
    <source>
        <dbReference type="Proteomes" id="UP000254047"/>
    </source>
</evidence>
<name>A0A380FV11_9STAP</name>
<reference evidence="3 5" key="2">
    <citation type="submission" date="2019-04" db="EMBL/GenBank/DDBJ databases">
        <title>Genomic characterization of Staphylococcus petrasii strains.</title>
        <authorList>
            <person name="Vrbovska V."/>
            <person name="Kovarovic V."/>
            <person name="Maslanova I."/>
            <person name="Indrakova A."/>
            <person name="Petras P."/>
            <person name="Sedo O."/>
            <person name="Svec P."/>
            <person name="Fisarova L."/>
            <person name="Sedlacek I."/>
            <person name="Doskar J."/>
            <person name="Pantucek R."/>
        </authorList>
    </citation>
    <scope>NUCLEOTIDE SEQUENCE [LARGE SCALE GENOMIC DNA]</scope>
    <source>
        <strain evidence="3 5">P5404</strain>
    </source>
</reference>
<dbReference type="EMBL" id="SRLS01000010">
    <property type="protein sequence ID" value="TGE17055.1"/>
    <property type="molecule type" value="Genomic_DNA"/>
</dbReference>
<dbReference type="OrthoDB" id="2410775at2"/>
<reference evidence="2 4" key="1">
    <citation type="submission" date="2018-06" db="EMBL/GenBank/DDBJ databases">
        <authorList>
            <consortium name="Pathogen Informatics"/>
            <person name="Doyle S."/>
        </authorList>
    </citation>
    <scope>NUCLEOTIDE SEQUENCE [LARGE SCALE GENOMIC DNA]</scope>
    <source>
        <strain evidence="2 4">NCTC13830</strain>
    </source>
</reference>
<protein>
    <recommendedName>
        <fullName evidence="6">Phage protein</fullName>
    </recommendedName>
</protein>
<evidence type="ECO:0000313" key="3">
    <source>
        <dbReference type="EMBL" id="TGE17055.1"/>
    </source>
</evidence>
<accession>A0A380FV11</accession>
<dbReference type="AlphaFoldDB" id="A0A380FV11"/>
<evidence type="ECO:0000313" key="5">
    <source>
        <dbReference type="Proteomes" id="UP000297598"/>
    </source>
</evidence>
<sequence length="98" mass="10952">MIDIQIEKSELIEVMESIINEKVNVESEDACEYLATEIVNSLEDYNSDETQANNLLGLNSELHHEVNKTNHAKKVTLSATEDSSETDDVVQNQNASNN</sequence>
<accession>A0A5F1B1G3</accession>
<gene>
    <name evidence="3" type="ORF">BJR09_07315</name>
    <name evidence="2" type="ORF">NCTC13830_00153</name>
</gene>
<dbReference type="EMBL" id="UHDO01000001">
    <property type="protein sequence ID" value="SUM42634.1"/>
    <property type="molecule type" value="Genomic_DNA"/>
</dbReference>
<dbReference type="Proteomes" id="UP000297598">
    <property type="component" value="Unassembled WGS sequence"/>
</dbReference>
<evidence type="ECO:0000256" key="1">
    <source>
        <dbReference type="SAM" id="MobiDB-lite"/>
    </source>
</evidence>
<proteinExistence type="predicted"/>
<feature type="compositionally biased region" description="Polar residues" evidence="1">
    <location>
        <begin position="89"/>
        <end position="98"/>
    </location>
</feature>
<feature type="region of interest" description="Disordered" evidence="1">
    <location>
        <begin position="70"/>
        <end position="98"/>
    </location>
</feature>
<dbReference type="Proteomes" id="UP000254047">
    <property type="component" value="Unassembled WGS sequence"/>
</dbReference>
<organism evidence="2 4">
    <name type="scientific">Staphylococcus petrasii</name>
    <dbReference type="NCBI Taxonomy" id="1276936"/>
    <lineage>
        <taxon>Bacteria</taxon>
        <taxon>Bacillati</taxon>
        <taxon>Bacillota</taxon>
        <taxon>Bacilli</taxon>
        <taxon>Bacillales</taxon>
        <taxon>Staphylococcaceae</taxon>
        <taxon>Staphylococcus</taxon>
    </lineage>
</organism>
<evidence type="ECO:0008006" key="6">
    <source>
        <dbReference type="Google" id="ProtNLM"/>
    </source>
</evidence>
<dbReference type="RefSeq" id="WP_103298834.1">
    <property type="nucleotide sequence ID" value="NZ_AP040368.1"/>
</dbReference>